<keyword evidence="3" id="KW-1185">Reference proteome</keyword>
<dbReference type="InterPro" id="IPR011009">
    <property type="entry name" value="Kinase-like_dom_sf"/>
</dbReference>
<gene>
    <name evidence="2" type="ORF">DNG_08123</name>
</gene>
<dbReference type="PROSITE" id="PS50011">
    <property type="entry name" value="PROTEIN_KINASE_DOM"/>
    <property type="match status" value="1"/>
</dbReference>
<dbReference type="PANTHER" id="PTHR24359:SF37">
    <property type="entry name" value="PROTEIN KINASE DOMAIN-CONTAINING PROTEIN"/>
    <property type="match status" value="1"/>
</dbReference>
<dbReference type="Pfam" id="PF00069">
    <property type="entry name" value="Pkinase"/>
    <property type="match status" value="1"/>
</dbReference>
<dbReference type="Proteomes" id="UP001187682">
    <property type="component" value="Unassembled WGS sequence"/>
</dbReference>
<name>A0AAE8N2W5_9PEZI</name>
<dbReference type="CDD" id="cd00180">
    <property type="entry name" value="PKc"/>
    <property type="match status" value="1"/>
</dbReference>
<evidence type="ECO:0000313" key="3">
    <source>
        <dbReference type="Proteomes" id="UP001187682"/>
    </source>
</evidence>
<proteinExistence type="predicted"/>
<dbReference type="InterPro" id="IPR000719">
    <property type="entry name" value="Prot_kinase_dom"/>
</dbReference>
<reference evidence="2" key="1">
    <citation type="submission" date="2018-03" db="EMBL/GenBank/DDBJ databases">
        <authorList>
            <person name="Guldener U."/>
        </authorList>
    </citation>
    <scope>NUCLEOTIDE SEQUENCE</scope>
</reference>
<dbReference type="SUPFAM" id="SSF56112">
    <property type="entry name" value="Protein kinase-like (PK-like)"/>
    <property type="match status" value="1"/>
</dbReference>
<dbReference type="GO" id="GO:0005524">
    <property type="term" value="F:ATP binding"/>
    <property type="evidence" value="ECO:0007669"/>
    <property type="project" value="InterPro"/>
</dbReference>
<dbReference type="Gene3D" id="3.30.200.20">
    <property type="entry name" value="Phosphorylase Kinase, domain 1"/>
    <property type="match status" value="1"/>
</dbReference>
<accession>A0AAE8N2W5</accession>
<feature type="domain" description="Protein kinase" evidence="1">
    <location>
        <begin position="96"/>
        <end position="409"/>
    </location>
</feature>
<dbReference type="GO" id="GO:0004674">
    <property type="term" value="F:protein serine/threonine kinase activity"/>
    <property type="evidence" value="ECO:0007669"/>
    <property type="project" value="TreeGrafter"/>
</dbReference>
<sequence>MGAIEDFICPDSGVSDDDLPLASIFTDDGVELRKENGKSPSCFKEWHSSSLESFERYQYEVCPHIFSITDKTKAPHFDLEPEVILPFLLPGGEIRERLPSDDRIGAFGELHLKEEGGIFAVKKLHKGKVNDWKLFKHEADQLQKFNGRTSPHIVTLLATFSQDGEHFFIFPFAEADLCKYWETKSPPRHWEFTRWYADQLSGLIEAIFSIHFPNSSDSLQPGQGKFGRHGDIKPDNILWFKSTSHAQGLFVVSDLGLSALNSDKSKSNIPGQNVPPVPGYRPPECDIEQAKVSRLFDVWTMGCLYLEMITWYLGGEDLRLEFENRRTTTFLITGGLTNQFYNLEASAEGQGMFIQFIKPEVTKWIHRLRRHEACTEFVHDLIDIIERDMIVILADPPKRADSRKLKRLFGNVREKCKKSRDYCELPAPRSIPRHLNVVKEGVCVRLDPVVVYQMSNHQQEGQVGQRVFKGNALRSARPEQYQDAE</sequence>
<organism evidence="2 3">
    <name type="scientific">Cephalotrichum gorgonifer</name>
    <dbReference type="NCBI Taxonomy" id="2041049"/>
    <lineage>
        <taxon>Eukaryota</taxon>
        <taxon>Fungi</taxon>
        <taxon>Dikarya</taxon>
        <taxon>Ascomycota</taxon>
        <taxon>Pezizomycotina</taxon>
        <taxon>Sordariomycetes</taxon>
        <taxon>Hypocreomycetidae</taxon>
        <taxon>Microascales</taxon>
        <taxon>Microascaceae</taxon>
        <taxon>Cephalotrichum</taxon>
    </lineage>
</organism>
<dbReference type="AlphaFoldDB" id="A0AAE8N2W5"/>
<dbReference type="PANTHER" id="PTHR24359">
    <property type="entry name" value="SERINE/THREONINE-PROTEIN KINASE SBK1"/>
    <property type="match status" value="1"/>
</dbReference>
<dbReference type="Gene3D" id="1.10.510.10">
    <property type="entry name" value="Transferase(Phosphotransferase) domain 1"/>
    <property type="match status" value="1"/>
</dbReference>
<dbReference type="EMBL" id="ONZQ02000013">
    <property type="protein sequence ID" value="SPO05436.1"/>
    <property type="molecule type" value="Genomic_DNA"/>
</dbReference>
<protein>
    <recommendedName>
        <fullName evidence="1">Protein kinase domain-containing protein</fullName>
    </recommendedName>
</protein>
<dbReference type="SMART" id="SM00220">
    <property type="entry name" value="S_TKc"/>
    <property type="match status" value="1"/>
</dbReference>
<evidence type="ECO:0000313" key="2">
    <source>
        <dbReference type="EMBL" id="SPO05436.1"/>
    </source>
</evidence>
<evidence type="ECO:0000259" key="1">
    <source>
        <dbReference type="PROSITE" id="PS50011"/>
    </source>
</evidence>
<comment type="caution">
    <text evidence="2">The sequence shown here is derived from an EMBL/GenBank/DDBJ whole genome shotgun (WGS) entry which is preliminary data.</text>
</comment>